<proteinExistence type="predicted"/>
<comment type="caution">
    <text evidence="1">The sequence shown here is derived from an EMBL/GenBank/DDBJ whole genome shotgun (WGS) entry which is preliminary data.</text>
</comment>
<organism evidence="1 2">
    <name type="scientific">Psychroserpens luteus</name>
    <dbReference type="NCBI Taxonomy" id="1434066"/>
    <lineage>
        <taxon>Bacteria</taxon>
        <taxon>Pseudomonadati</taxon>
        <taxon>Bacteroidota</taxon>
        <taxon>Flavobacteriia</taxon>
        <taxon>Flavobacteriales</taxon>
        <taxon>Flavobacteriaceae</taxon>
        <taxon>Psychroserpens</taxon>
    </lineage>
</organism>
<evidence type="ECO:0000313" key="1">
    <source>
        <dbReference type="EMBL" id="MFD2916175.1"/>
    </source>
</evidence>
<reference evidence="2" key="1">
    <citation type="journal article" date="2019" name="Int. J. Syst. Evol. Microbiol.">
        <title>The Global Catalogue of Microorganisms (GCM) 10K type strain sequencing project: providing services to taxonomists for standard genome sequencing and annotation.</title>
        <authorList>
            <consortium name="The Broad Institute Genomics Platform"/>
            <consortium name="The Broad Institute Genome Sequencing Center for Infectious Disease"/>
            <person name="Wu L."/>
            <person name="Ma J."/>
        </authorList>
    </citation>
    <scope>NUCLEOTIDE SEQUENCE [LARGE SCALE GENOMIC DNA]</scope>
    <source>
        <strain evidence="2">KCTC 32514</strain>
    </source>
</reference>
<name>A0ABW5ZUR2_9FLAO</name>
<sequence>MAIQVDANKLLISRDIAIKANQNTTRHNRKSNYKNFLNSSNCKNIKTYNSREIDLYMKDYAGADNHKTS</sequence>
<protein>
    <submittedName>
        <fullName evidence="1">Uncharacterized protein</fullName>
    </submittedName>
</protein>
<dbReference type="Proteomes" id="UP001597548">
    <property type="component" value="Unassembled WGS sequence"/>
</dbReference>
<keyword evidence="2" id="KW-1185">Reference proteome</keyword>
<dbReference type="EMBL" id="JBHUOS010000009">
    <property type="protein sequence ID" value="MFD2916175.1"/>
    <property type="molecule type" value="Genomic_DNA"/>
</dbReference>
<gene>
    <name evidence="1" type="ORF">ACFS29_11035</name>
</gene>
<dbReference type="RefSeq" id="WP_194508184.1">
    <property type="nucleotide sequence ID" value="NZ_JADILU010000004.1"/>
</dbReference>
<evidence type="ECO:0000313" key="2">
    <source>
        <dbReference type="Proteomes" id="UP001597548"/>
    </source>
</evidence>
<accession>A0ABW5ZUR2</accession>